<sequence length="65" mass="7231">MLYEENVYDVMNGTLCFLGMEVRCCFGSLSQEVHNGKAGFEVRRSPVQDLLYGAIDPLGDARDAE</sequence>
<proteinExistence type="predicted"/>
<dbReference type="AlphaFoldDB" id="A0A3L7ZPP9"/>
<gene>
    <name evidence="1" type="ORF">D7V78_16795</name>
</gene>
<evidence type="ECO:0000313" key="2">
    <source>
        <dbReference type="Proteomes" id="UP000278164"/>
    </source>
</evidence>
<dbReference type="Proteomes" id="UP000278164">
    <property type="component" value="Unassembled WGS sequence"/>
</dbReference>
<name>A0A3L7ZPP9_PARDI</name>
<comment type="caution">
    <text evidence="1">The sequence shown here is derived from an EMBL/GenBank/DDBJ whole genome shotgun (WGS) entry which is preliminary data.</text>
</comment>
<organism evidence="1 2">
    <name type="scientific">Parabacteroides distasonis</name>
    <dbReference type="NCBI Taxonomy" id="823"/>
    <lineage>
        <taxon>Bacteria</taxon>
        <taxon>Pseudomonadati</taxon>
        <taxon>Bacteroidota</taxon>
        <taxon>Bacteroidia</taxon>
        <taxon>Bacteroidales</taxon>
        <taxon>Tannerellaceae</taxon>
        <taxon>Parabacteroides</taxon>
    </lineage>
</organism>
<evidence type="ECO:0000313" key="1">
    <source>
        <dbReference type="EMBL" id="RLT72253.1"/>
    </source>
</evidence>
<protein>
    <submittedName>
        <fullName evidence="1">Uncharacterized protein</fullName>
    </submittedName>
</protein>
<accession>A0A3L7ZPP9</accession>
<dbReference type="EMBL" id="RAYI01000050">
    <property type="protein sequence ID" value="RLT72253.1"/>
    <property type="molecule type" value="Genomic_DNA"/>
</dbReference>
<reference evidence="1 2" key="1">
    <citation type="submission" date="2018-09" db="EMBL/GenBank/DDBJ databases">
        <title>Murine metabolic-syndrome-specific gut microbial biobank.</title>
        <authorList>
            <person name="Liu C."/>
        </authorList>
    </citation>
    <scope>NUCLEOTIDE SEQUENCE [LARGE SCALE GENOMIC DNA]</scope>
    <source>
        <strain evidence="1 2">8-P5</strain>
    </source>
</reference>